<reference evidence="1 2" key="1">
    <citation type="submission" date="2018-07" db="EMBL/GenBank/DDBJ databases">
        <title>Complete genome sequencing of Ornithinimicrobium sp. AMA3305.</title>
        <authorList>
            <person name="Bae J.-W."/>
        </authorList>
    </citation>
    <scope>NUCLEOTIDE SEQUENCE [LARGE SCALE GENOMIC DNA]</scope>
    <source>
        <strain evidence="1 2">AMA3305</strain>
    </source>
</reference>
<proteinExistence type="predicted"/>
<dbReference type="AlphaFoldDB" id="A0A345NKW1"/>
<dbReference type="EMBL" id="CP031229">
    <property type="protein sequence ID" value="AXH95669.1"/>
    <property type="molecule type" value="Genomic_DNA"/>
</dbReference>
<evidence type="ECO:0008006" key="3">
    <source>
        <dbReference type="Google" id="ProtNLM"/>
    </source>
</evidence>
<sequence length="156" mass="17297">MLWRTALVVLALGLLMTLVPVVGRRYREAGLRAAGTPAERVEGQWLLLTRSLADLGLSPPPARSPRGMRRHYHEATTLNRQGEDALGRITGTLEQTRYADPSGLDDSSAEQMGEDVRTVVEQVRMATPWNVRANAAVLPQSGLSGIRAWWDGLWRR</sequence>
<gene>
    <name evidence="1" type="ORF">DV701_05625</name>
</gene>
<evidence type="ECO:0000313" key="1">
    <source>
        <dbReference type="EMBL" id="AXH95669.1"/>
    </source>
</evidence>
<dbReference type="KEGG" id="orn:DV701_05625"/>
<evidence type="ECO:0000313" key="2">
    <source>
        <dbReference type="Proteomes" id="UP000253790"/>
    </source>
</evidence>
<accession>A0A345NKW1</accession>
<protein>
    <recommendedName>
        <fullName evidence="3">DUF4129 domain-containing protein</fullName>
    </recommendedName>
</protein>
<keyword evidence="2" id="KW-1185">Reference proteome</keyword>
<name>A0A345NKW1_9MICO</name>
<dbReference type="Proteomes" id="UP000253790">
    <property type="component" value="Chromosome"/>
</dbReference>
<organism evidence="1 2">
    <name type="scientific">Ornithinimicrobium avium</name>
    <dbReference type="NCBI Taxonomy" id="2283195"/>
    <lineage>
        <taxon>Bacteria</taxon>
        <taxon>Bacillati</taxon>
        <taxon>Actinomycetota</taxon>
        <taxon>Actinomycetes</taxon>
        <taxon>Micrococcales</taxon>
        <taxon>Ornithinimicrobiaceae</taxon>
        <taxon>Ornithinimicrobium</taxon>
    </lineage>
</organism>
<dbReference type="RefSeq" id="WP_114927434.1">
    <property type="nucleotide sequence ID" value="NZ_CP031229.1"/>
</dbReference>